<comment type="caution">
    <text evidence="1">The sequence shown here is derived from an EMBL/GenBank/DDBJ whole genome shotgun (WGS) entry which is preliminary data.</text>
</comment>
<accession>A0A0F9NVD5</accession>
<reference evidence="1" key="1">
    <citation type="journal article" date="2015" name="Nature">
        <title>Complex archaea that bridge the gap between prokaryotes and eukaryotes.</title>
        <authorList>
            <person name="Spang A."/>
            <person name="Saw J.H."/>
            <person name="Jorgensen S.L."/>
            <person name="Zaremba-Niedzwiedzka K."/>
            <person name="Martijn J."/>
            <person name="Lind A.E."/>
            <person name="van Eijk R."/>
            <person name="Schleper C."/>
            <person name="Guy L."/>
            <person name="Ettema T.J."/>
        </authorList>
    </citation>
    <scope>NUCLEOTIDE SEQUENCE</scope>
</reference>
<dbReference type="AlphaFoldDB" id="A0A0F9NVD5"/>
<protein>
    <submittedName>
        <fullName evidence="1">Uncharacterized protein</fullName>
    </submittedName>
</protein>
<sequence>MRDLERIDRICDLLKEKWKTRPDLRLGQFLINHIFVIPPKADVRMWKQEDDKTEKILGDIT</sequence>
<organism evidence="1">
    <name type="scientific">marine sediment metagenome</name>
    <dbReference type="NCBI Taxonomy" id="412755"/>
    <lineage>
        <taxon>unclassified sequences</taxon>
        <taxon>metagenomes</taxon>
        <taxon>ecological metagenomes</taxon>
    </lineage>
</organism>
<dbReference type="EMBL" id="LAZR01006347">
    <property type="protein sequence ID" value="KKM92815.1"/>
    <property type="molecule type" value="Genomic_DNA"/>
</dbReference>
<gene>
    <name evidence="1" type="ORF">LCGC14_1214700</name>
</gene>
<evidence type="ECO:0000313" key="1">
    <source>
        <dbReference type="EMBL" id="KKM92815.1"/>
    </source>
</evidence>
<proteinExistence type="predicted"/>
<name>A0A0F9NVD5_9ZZZZ</name>